<dbReference type="Proteomes" id="UP001595975">
    <property type="component" value="Unassembled WGS sequence"/>
</dbReference>
<dbReference type="PROSITE" id="PS50011">
    <property type="entry name" value="PROTEIN_KINASE_DOM"/>
    <property type="match status" value="1"/>
</dbReference>
<dbReference type="SMART" id="SM00220">
    <property type="entry name" value="S_TKc"/>
    <property type="match status" value="1"/>
</dbReference>
<dbReference type="CDD" id="cd14014">
    <property type="entry name" value="STKc_PknB_like"/>
    <property type="match status" value="1"/>
</dbReference>
<sequence length="479" mass="50166">MTRGHARAVGDVVAGRFELRERLGAGGMGTVWRAHDPALERDVALKEMRSGGHDDPARTALLRERAMREARALARINHPGAVAIYEVVDDRPHPWLVMEFVDGTPLDTLLRGGALTPVRTARIGLDVLAALRAAHSAGILHRDVKPANVLVRPDGSAVLTDFGIAALQGSHTLTATGDIIGSPEYLAPELIRRTEAEAGPASDLWSLGVLLYACVEGTNPMRRDSVWEVLVAVCEEPVPPPPHAGPLAPVITALLTRDPGGRPDIDDTARALAAVRDEQPSPVGGDEPTRRLPPLAPGTGPTAATSAAPTGARTRRRLPRAAAAVLGVAALAATGVGVYAALPGSPSAGPGPGVATPSPTASPTPTPTAPGLWIAQLSAVPHGSDRTALDQELLTLQRKLPGARLLNSNDWKSLNPGYWVIYTTGDFPDGDSALAFCTAHGRSKCVGRYLSQDPADGRFICVPPPTPGQPSSREACRRP</sequence>
<evidence type="ECO:0000256" key="5">
    <source>
        <dbReference type="ARBA" id="ARBA00022777"/>
    </source>
</evidence>
<dbReference type="InterPro" id="IPR011009">
    <property type="entry name" value="Kinase-like_dom_sf"/>
</dbReference>
<evidence type="ECO:0000256" key="4">
    <source>
        <dbReference type="ARBA" id="ARBA00022741"/>
    </source>
</evidence>
<dbReference type="Gene3D" id="1.10.510.10">
    <property type="entry name" value="Transferase(Phosphotransferase) domain 1"/>
    <property type="match status" value="1"/>
</dbReference>
<accession>A0ABW0XBZ3</accession>
<dbReference type="Gene3D" id="3.30.200.20">
    <property type="entry name" value="Phosphorylase Kinase, domain 1"/>
    <property type="match status" value="1"/>
</dbReference>
<evidence type="ECO:0000256" key="2">
    <source>
        <dbReference type="ARBA" id="ARBA00022527"/>
    </source>
</evidence>
<evidence type="ECO:0000256" key="9">
    <source>
        <dbReference type="SAM" id="Phobius"/>
    </source>
</evidence>
<comment type="caution">
    <text evidence="11">The sequence shown here is derived from an EMBL/GenBank/DDBJ whole genome shotgun (WGS) entry which is preliminary data.</text>
</comment>
<dbReference type="RefSeq" id="WP_380228247.1">
    <property type="nucleotide sequence ID" value="NZ_JBHSOF010000041.1"/>
</dbReference>
<evidence type="ECO:0000256" key="1">
    <source>
        <dbReference type="ARBA" id="ARBA00012513"/>
    </source>
</evidence>
<feature type="domain" description="Protein kinase" evidence="10">
    <location>
        <begin position="17"/>
        <end position="275"/>
    </location>
</feature>
<evidence type="ECO:0000313" key="11">
    <source>
        <dbReference type="EMBL" id="MFC5666559.1"/>
    </source>
</evidence>
<evidence type="ECO:0000259" key="10">
    <source>
        <dbReference type="PROSITE" id="PS50011"/>
    </source>
</evidence>
<evidence type="ECO:0000256" key="6">
    <source>
        <dbReference type="ARBA" id="ARBA00022840"/>
    </source>
</evidence>
<evidence type="ECO:0000256" key="8">
    <source>
        <dbReference type="SAM" id="MobiDB-lite"/>
    </source>
</evidence>
<proteinExistence type="predicted"/>
<dbReference type="PANTHER" id="PTHR43289">
    <property type="entry name" value="MITOGEN-ACTIVATED PROTEIN KINASE KINASE KINASE 20-RELATED"/>
    <property type="match status" value="1"/>
</dbReference>
<feature type="region of interest" description="Disordered" evidence="8">
    <location>
        <begin position="274"/>
        <end position="316"/>
    </location>
</feature>
<feature type="binding site" evidence="7">
    <location>
        <position position="46"/>
    </location>
    <ligand>
        <name>ATP</name>
        <dbReference type="ChEBI" id="CHEBI:30616"/>
    </ligand>
</feature>
<feature type="region of interest" description="Disordered" evidence="8">
    <location>
        <begin position="348"/>
        <end position="370"/>
    </location>
</feature>
<keyword evidence="6 7" id="KW-0067">ATP-binding</keyword>
<dbReference type="PROSITE" id="PS00107">
    <property type="entry name" value="PROTEIN_KINASE_ATP"/>
    <property type="match status" value="1"/>
</dbReference>
<dbReference type="InterPro" id="IPR008271">
    <property type="entry name" value="Ser/Thr_kinase_AS"/>
</dbReference>
<dbReference type="GO" id="GO:0004674">
    <property type="term" value="F:protein serine/threonine kinase activity"/>
    <property type="evidence" value="ECO:0007669"/>
    <property type="project" value="UniProtKB-EC"/>
</dbReference>
<keyword evidence="12" id="KW-1185">Reference proteome</keyword>
<feature type="transmembrane region" description="Helical" evidence="9">
    <location>
        <begin position="321"/>
        <end position="342"/>
    </location>
</feature>
<feature type="compositionally biased region" description="Low complexity" evidence="8">
    <location>
        <begin position="297"/>
        <end position="312"/>
    </location>
</feature>
<evidence type="ECO:0000313" key="12">
    <source>
        <dbReference type="Proteomes" id="UP001595975"/>
    </source>
</evidence>
<keyword evidence="5 11" id="KW-0418">Kinase</keyword>
<dbReference type="EC" id="2.7.11.1" evidence="1"/>
<evidence type="ECO:0000256" key="7">
    <source>
        <dbReference type="PROSITE-ProRule" id="PRU10141"/>
    </source>
</evidence>
<protein>
    <recommendedName>
        <fullName evidence="1">non-specific serine/threonine protein kinase</fullName>
        <ecNumber evidence="1">2.7.11.1</ecNumber>
    </recommendedName>
</protein>
<keyword evidence="2" id="KW-0723">Serine/threonine-protein kinase</keyword>
<keyword evidence="3 11" id="KW-0808">Transferase</keyword>
<feature type="compositionally biased region" description="Low complexity" evidence="8">
    <location>
        <begin position="348"/>
        <end position="359"/>
    </location>
</feature>
<dbReference type="SUPFAM" id="SSF56112">
    <property type="entry name" value="Protein kinase-like (PK-like)"/>
    <property type="match status" value="1"/>
</dbReference>
<dbReference type="EMBL" id="JBHSOF010000041">
    <property type="protein sequence ID" value="MFC5666559.1"/>
    <property type="molecule type" value="Genomic_DNA"/>
</dbReference>
<dbReference type="PROSITE" id="PS00108">
    <property type="entry name" value="PROTEIN_KINASE_ST"/>
    <property type="match status" value="1"/>
</dbReference>
<gene>
    <name evidence="11" type="ORF">ACFP3U_26770</name>
</gene>
<keyword evidence="9" id="KW-1133">Transmembrane helix</keyword>
<dbReference type="InterPro" id="IPR017441">
    <property type="entry name" value="Protein_kinase_ATP_BS"/>
</dbReference>
<reference evidence="12" key="1">
    <citation type="journal article" date="2019" name="Int. J. Syst. Evol. Microbiol.">
        <title>The Global Catalogue of Microorganisms (GCM) 10K type strain sequencing project: providing services to taxonomists for standard genome sequencing and annotation.</title>
        <authorList>
            <consortium name="The Broad Institute Genomics Platform"/>
            <consortium name="The Broad Institute Genome Sequencing Center for Infectious Disease"/>
            <person name="Wu L."/>
            <person name="Ma J."/>
        </authorList>
    </citation>
    <scope>NUCLEOTIDE SEQUENCE [LARGE SCALE GENOMIC DNA]</scope>
    <source>
        <strain evidence="12">CGMCC 4.1437</strain>
    </source>
</reference>
<evidence type="ECO:0000256" key="3">
    <source>
        <dbReference type="ARBA" id="ARBA00022679"/>
    </source>
</evidence>
<dbReference type="PANTHER" id="PTHR43289:SF6">
    <property type="entry name" value="SERINE_THREONINE-PROTEIN KINASE NEKL-3"/>
    <property type="match status" value="1"/>
</dbReference>
<name>A0ABW0XBZ3_9ACTN</name>
<keyword evidence="9" id="KW-0812">Transmembrane</keyword>
<dbReference type="Pfam" id="PF00069">
    <property type="entry name" value="Pkinase"/>
    <property type="match status" value="1"/>
</dbReference>
<keyword evidence="9" id="KW-0472">Membrane</keyword>
<organism evidence="11 12">
    <name type="scientific">Kitasatospora misakiensis</name>
    <dbReference type="NCBI Taxonomy" id="67330"/>
    <lineage>
        <taxon>Bacteria</taxon>
        <taxon>Bacillati</taxon>
        <taxon>Actinomycetota</taxon>
        <taxon>Actinomycetes</taxon>
        <taxon>Kitasatosporales</taxon>
        <taxon>Streptomycetaceae</taxon>
        <taxon>Kitasatospora</taxon>
    </lineage>
</organism>
<dbReference type="InterPro" id="IPR000719">
    <property type="entry name" value="Prot_kinase_dom"/>
</dbReference>
<keyword evidence="4 7" id="KW-0547">Nucleotide-binding</keyword>